<comment type="caution">
    <text evidence="2">The sequence shown here is derived from an EMBL/GenBank/DDBJ whole genome shotgun (WGS) entry which is preliminary data.</text>
</comment>
<feature type="compositionally biased region" description="Pro residues" evidence="1">
    <location>
        <begin position="601"/>
        <end position="612"/>
    </location>
</feature>
<evidence type="ECO:0000313" key="2">
    <source>
        <dbReference type="EMBL" id="TEB39863.1"/>
    </source>
</evidence>
<organism evidence="2 3">
    <name type="scientific">Coprinellus micaceus</name>
    <name type="common">Glistening ink-cap mushroom</name>
    <name type="synonym">Coprinus micaceus</name>
    <dbReference type="NCBI Taxonomy" id="71717"/>
    <lineage>
        <taxon>Eukaryota</taxon>
        <taxon>Fungi</taxon>
        <taxon>Dikarya</taxon>
        <taxon>Basidiomycota</taxon>
        <taxon>Agaricomycotina</taxon>
        <taxon>Agaricomycetes</taxon>
        <taxon>Agaricomycetidae</taxon>
        <taxon>Agaricales</taxon>
        <taxon>Agaricineae</taxon>
        <taxon>Psathyrellaceae</taxon>
        <taxon>Coprinellus</taxon>
    </lineage>
</organism>
<name>A0A4Y7U0A6_COPMI</name>
<feature type="compositionally biased region" description="Polar residues" evidence="1">
    <location>
        <begin position="793"/>
        <end position="802"/>
    </location>
</feature>
<feature type="region of interest" description="Disordered" evidence="1">
    <location>
        <begin position="78"/>
        <end position="177"/>
    </location>
</feature>
<dbReference type="EMBL" id="QPFP01000001">
    <property type="protein sequence ID" value="TEB39863.1"/>
    <property type="molecule type" value="Genomic_DNA"/>
</dbReference>
<proteinExistence type="predicted"/>
<feature type="compositionally biased region" description="Basic and acidic residues" evidence="1">
    <location>
        <begin position="93"/>
        <end position="109"/>
    </location>
</feature>
<feature type="compositionally biased region" description="Acidic residues" evidence="1">
    <location>
        <begin position="81"/>
        <end position="92"/>
    </location>
</feature>
<reference evidence="2 3" key="1">
    <citation type="journal article" date="2019" name="Nat. Ecol. Evol.">
        <title>Megaphylogeny resolves global patterns of mushroom evolution.</title>
        <authorList>
            <person name="Varga T."/>
            <person name="Krizsan K."/>
            <person name="Foldi C."/>
            <person name="Dima B."/>
            <person name="Sanchez-Garcia M."/>
            <person name="Sanchez-Ramirez S."/>
            <person name="Szollosi G.J."/>
            <person name="Szarkandi J.G."/>
            <person name="Papp V."/>
            <person name="Albert L."/>
            <person name="Andreopoulos W."/>
            <person name="Angelini C."/>
            <person name="Antonin V."/>
            <person name="Barry K.W."/>
            <person name="Bougher N.L."/>
            <person name="Buchanan P."/>
            <person name="Buyck B."/>
            <person name="Bense V."/>
            <person name="Catcheside P."/>
            <person name="Chovatia M."/>
            <person name="Cooper J."/>
            <person name="Damon W."/>
            <person name="Desjardin D."/>
            <person name="Finy P."/>
            <person name="Geml J."/>
            <person name="Haridas S."/>
            <person name="Hughes K."/>
            <person name="Justo A."/>
            <person name="Karasinski D."/>
            <person name="Kautmanova I."/>
            <person name="Kiss B."/>
            <person name="Kocsube S."/>
            <person name="Kotiranta H."/>
            <person name="LaButti K.M."/>
            <person name="Lechner B.E."/>
            <person name="Liimatainen K."/>
            <person name="Lipzen A."/>
            <person name="Lukacs Z."/>
            <person name="Mihaltcheva S."/>
            <person name="Morgado L.N."/>
            <person name="Niskanen T."/>
            <person name="Noordeloos M.E."/>
            <person name="Ohm R.A."/>
            <person name="Ortiz-Santana B."/>
            <person name="Ovrebo C."/>
            <person name="Racz N."/>
            <person name="Riley R."/>
            <person name="Savchenko A."/>
            <person name="Shiryaev A."/>
            <person name="Soop K."/>
            <person name="Spirin V."/>
            <person name="Szebenyi C."/>
            <person name="Tomsovsky M."/>
            <person name="Tulloss R.E."/>
            <person name="Uehling J."/>
            <person name="Grigoriev I.V."/>
            <person name="Vagvolgyi C."/>
            <person name="Papp T."/>
            <person name="Martin F.M."/>
            <person name="Miettinen O."/>
            <person name="Hibbett D.S."/>
            <person name="Nagy L.G."/>
        </authorList>
    </citation>
    <scope>NUCLEOTIDE SEQUENCE [LARGE SCALE GENOMIC DNA]</scope>
    <source>
        <strain evidence="2 3">FP101781</strain>
    </source>
</reference>
<dbReference type="AlphaFoldDB" id="A0A4Y7U0A6"/>
<feature type="compositionally biased region" description="Low complexity" evidence="1">
    <location>
        <begin position="572"/>
        <end position="598"/>
    </location>
</feature>
<keyword evidence="3" id="KW-1185">Reference proteome</keyword>
<dbReference type="Proteomes" id="UP000298030">
    <property type="component" value="Unassembled WGS sequence"/>
</dbReference>
<accession>A0A4Y7U0A6</accession>
<feature type="region of interest" description="Disordered" evidence="1">
    <location>
        <begin position="563"/>
        <end position="620"/>
    </location>
</feature>
<feature type="region of interest" description="Disordered" evidence="1">
    <location>
        <begin position="699"/>
        <end position="802"/>
    </location>
</feature>
<feature type="compositionally biased region" description="Acidic residues" evidence="1">
    <location>
        <begin position="110"/>
        <end position="177"/>
    </location>
</feature>
<dbReference type="SUPFAM" id="SSF52047">
    <property type="entry name" value="RNI-like"/>
    <property type="match status" value="1"/>
</dbReference>
<sequence>MATRSENEQRFKQEFEHFLISAMKDDPTLTPQQAASKAQENLMENNPFMPLKNGVCIINSLPVELLAHIFRVGVEMQREGGDDDDDLEPVEDKEEKKGIKKEINRMRSADEDEGNTSDEEEEEDGMEGVEALPTDDNDPEWVDEESEGEDLADDEGGSDDDEDTDSDAGGDDEDNDYDVPFEFLVSHVCRHWRETAINTPDLWSSIYIDQPHQWDRYEAYLERSKGQVLDLDINLETHSRLVLDLIIPKAEQWRSLVVEYDFWLHAREFLKQMAEVPSAPNLERLHMESYEDSTDIEIFEPLQYKDPFYLPFHGNAPNLRFVKLMSVHIDWEGAIPMFQGLQELDLRFHTEDVLPSWKAFSSYLKNSPQLIQLGLHESGPKLPDPSALSLPPMTPAAGLPTAYYTAAPSFEEKEPEDPYEWPTYPLEVPSLRELKLSHHEAPYATALLTKLHFPNLRTLSMDYEEGGDFTGVIEACSQPLRGVNSRRSLFQTIEEFKLKNMGTVRSSAISGMFEALSGLKHLSLTCFNVGDEDGGLSPPDTMWATLSKNAKTVLDALKAKRTNQNQSVPVTPISASASYPASASPSATSSSSADPVAPLTIVPPSPSAPLPPTGAGIEPTATPLTAQEELDSLSVKLLLPNLEGLRTAGLTGPRLRRFLLRRVKIGVPLKNLSVHHIDELSEADERWMEDHLETFEYYSDSEEDGIPDTDDDDFPPPFEDDDDPSDDDDDNGDEDEDEWEDTDGDDGQDGDDDHNDDDDDDDDAGDDGEGGGRVQTRRGPSARATRRGAASMHVTTGLATLD</sequence>
<protein>
    <recommendedName>
        <fullName evidence="4">F-box domain-containing protein</fullName>
    </recommendedName>
</protein>
<evidence type="ECO:0008006" key="4">
    <source>
        <dbReference type="Google" id="ProtNLM"/>
    </source>
</evidence>
<evidence type="ECO:0000313" key="3">
    <source>
        <dbReference type="Proteomes" id="UP000298030"/>
    </source>
</evidence>
<dbReference type="OrthoDB" id="3341212at2759"/>
<dbReference type="PANTHER" id="PTHR38926:SF72">
    <property type="entry name" value="IM:7136021-RELATED"/>
    <property type="match status" value="1"/>
</dbReference>
<dbReference type="PANTHER" id="PTHR38926">
    <property type="entry name" value="F-BOX DOMAIN CONTAINING PROTEIN, EXPRESSED"/>
    <property type="match status" value="1"/>
</dbReference>
<evidence type="ECO:0000256" key="1">
    <source>
        <dbReference type="SAM" id="MobiDB-lite"/>
    </source>
</evidence>
<gene>
    <name evidence="2" type="ORF">FA13DRAFT_1724077</name>
</gene>
<dbReference type="STRING" id="71717.A0A4Y7U0A6"/>
<feature type="compositionally biased region" description="Acidic residues" evidence="1">
    <location>
        <begin position="699"/>
        <end position="769"/>
    </location>
</feature>